<keyword evidence="2" id="KW-1003">Cell membrane</keyword>
<organism evidence="8">
    <name type="scientific">Trepomonas sp. PC1</name>
    <dbReference type="NCBI Taxonomy" id="1076344"/>
    <lineage>
        <taxon>Eukaryota</taxon>
        <taxon>Metamonada</taxon>
        <taxon>Diplomonadida</taxon>
        <taxon>Hexamitidae</taxon>
        <taxon>Hexamitinae</taxon>
        <taxon>Trepomonas</taxon>
    </lineage>
</organism>
<feature type="transmembrane region" description="Helical" evidence="7">
    <location>
        <begin position="409"/>
        <end position="428"/>
    </location>
</feature>
<feature type="transmembrane region" description="Helical" evidence="7">
    <location>
        <begin position="210"/>
        <end position="229"/>
    </location>
</feature>
<evidence type="ECO:0000313" key="8">
    <source>
        <dbReference type="EMBL" id="JAP91041.1"/>
    </source>
</evidence>
<feature type="transmembrane region" description="Helical" evidence="7">
    <location>
        <begin position="331"/>
        <end position="355"/>
    </location>
</feature>
<dbReference type="GO" id="GO:0005886">
    <property type="term" value="C:plasma membrane"/>
    <property type="evidence" value="ECO:0007669"/>
    <property type="project" value="UniProtKB-SubCell"/>
</dbReference>
<protein>
    <submittedName>
        <fullName evidence="8">MatE and transmembrane domain-containing protein</fullName>
    </submittedName>
</protein>
<reference evidence="8" key="1">
    <citation type="submission" date="2015-07" db="EMBL/GenBank/DDBJ databases">
        <title>Adaptation to a free-living lifestyle via gene acquisitions in the diplomonad Trepomonas sp. PC1.</title>
        <authorList>
            <person name="Xu F."/>
            <person name="Jerlstrom-Hultqvist J."/>
            <person name="Kolisko M."/>
            <person name="Simpson A.G.B."/>
            <person name="Roger A.J."/>
            <person name="Svard S.G."/>
            <person name="Andersson J.O."/>
        </authorList>
    </citation>
    <scope>NUCLEOTIDE SEQUENCE</scope>
    <source>
        <strain evidence="8">PC1</strain>
    </source>
</reference>
<keyword evidence="4 7" id="KW-1133">Transmembrane helix</keyword>
<feature type="transmembrane region" description="Helical" evidence="7">
    <location>
        <begin position="434"/>
        <end position="452"/>
    </location>
</feature>
<feature type="region of interest" description="Disordered" evidence="6">
    <location>
        <begin position="489"/>
        <end position="523"/>
    </location>
</feature>
<feature type="non-terminal residue" evidence="8">
    <location>
        <position position="523"/>
    </location>
</feature>
<evidence type="ECO:0000256" key="5">
    <source>
        <dbReference type="ARBA" id="ARBA00023136"/>
    </source>
</evidence>
<feature type="transmembrane region" description="Helical" evidence="7">
    <location>
        <begin position="37"/>
        <end position="59"/>
    </location>
</feature>
<feature type="transmembrane region" description="Helical" evidence="7">
    <location>
        <begin position="174"/>
        <end position="198"/>
    </location>
</feature>
<evidence type="ECO:0000256" key="1">
    <source>
        <dbReference type="ARBA" id="ARBA00004651"/>
    </source>
</evidence>
<evidence type="ECO:0000256" key="3">
    <source>
        <dbReference type="ARBA" id="ARBA00022692"/>
    </source>
</evidence>
<keyword evidence="5 7" id="KW-0472">Membrane</keyword>
<feature type="non-terminal residue" evidence="8">
    <location>
        <position position="1"/>
    </location>
</feature>
<accession>A0A146K632</accession>
<evidence type="ECO:0000256" key="2">
    <source>
        <dbReference type="ARBA" id="ARBA00022475"/>
    </source>
</evidence>
<dbReference type="EMBL" id="GDID01005565">
    <property type="protein sequence ID" value="JAP91041.1"/>
    <property type="molecule type" value="Transcribed_RNA"/>
</dbReference>
<sequence>TYSTSQSTASVTSAIVGFQNIMTLPISQLIAKQITPLFLGNFVESICQYILLGLIFNYIGISGLVEYCHTFFIMKFVEFISDSTICYSAIFIQQKLLHEQGQAARIMMAYTFILCFSVVIVINLCTGIFATQISNIISSDEKPYFVTMLIGYPFLNLTYRMILNLERAENKNFIESVVIITRSMSTILLYTIVTFVRAANNMPQNLADLAYVQIVVEVYHLIIFIYNYFVNKQKGLRFDQKLLSPFRIQLLFLMVKQMAVSLTHISTILTQLLSLVLAIYNSTEAEIQTELITLLLYYAAQQMGNSVTQAIKNGVRSVVALNLQMKRYERVYTFVLSGIGLLFLFNLLFNLAGFFCNYQFLQLIFKSGFEIYTKSNLGYLESVFRFFYVMAILVADIMNYKQIYGIVELCNYVFILTKFVLGIFFPFNAYELPFYAHLSVDIISIFCYLFLIKKFFKLRKTIIEDEVVIKSENSFPELELMELQPMPAPKTIKDLSSDQSNQNIVKSGNKSNSEKVFSNEKVP</sequence>
<evidence type="ECO:0000256" key="4">
    <source>
        <dbReference type="ARBA" id="ARBA00022989"/>
    </source>
</evidence>
<feature type="transmembrane region" description="Helical" evidence="7">
    <location>
        <begin position="143"/>
        <end position="162"/>
    </location>
</feature>
<keyword evidence="3 7" id="KW-0812">Transmembrane</keyword>
<evidence type="ECO:0000256" key="7">
    <source>
        <dbReference type="SAM" id="Phobius"/>
    </source>
</evidence>
<dbReference type="AlphaFoldDB" id="A0A146K632"/>
<feature type="transmembrane region" description="Helical" evidence="7">
    <location>
        <begin position="377"/>
        <end position="397"/>
    </location>
</feature>
<dbReference type="PANTHER" id="PTHR43823">
    <property type="entry name" value="SPORULATION PROTEIN YKVU"/>
    <property type="match status" value="1"/>
</dbReference>
<evidence type="ECO:0000256" key="6">
    <source>
        <dbReference type="SAM" id="MobiDB-lite"/>
    </source>
</evidence>
<gene>
    <name evidence="8" type="ORF">TPC1_17458</name>
</gene>
<name>A0A146K632_9EUKA</name>
<comment type="subcellular location">
    <subcellularLocation>
        <location evidence="1">Cell membrane</location>
        <topology evidence="1">Multi-pass membrane protein</topology>
    </subcellularLocation>
</comment>
<dbReference type="PANTHER" id="PTHR43823:SF3">
    <property type="entry name" value="MULTIDRUG EXPORT PROTEIN MEPA"/>
    <property type="match status" value="1"/>
</dbReference>
<proteinExistence type="predicted"/>
<feature type="transmembrane region" description="Helical" evidence="7">
    <location>
        <begin position="104"/>
        <end position="131"/>
    </location>
</feature>
<dbReference type="InterPro" id="IPR051327">
    <property type="entry name" value="MATE_MepA_subfamily"/>
</dbReference>
<feature type="compositionally biased region" description="Polar residues" evidence="6">
    <location>
        <begin position="497"/>
        <end position="516"/>
    </location>
</feature>